<dbReference type="Proteomes" id="UP000834106">
    <property type="component" value="Chromosome 23"/>
</dbReference>
<gene>
    <name evidence="1" type="ORF">FPE_LOCUS34215</name>
</gene>
<accession>A0AAD2AES5</accession>
<dbReference type="AlphaFoldDB" id="A0AAD2AES5"/>
<reference evidence="1" key="1">
    <citation type="submission" date="2023-05" db="EMBL/GenBank/DDBJ databases">
        <authorList>
            <person name="Huff M."/>
        </authorList>
    </citation>
    <scope>NUCLEOTIDE SEQUENCE</scope>
</reference>
<sequence>MSQSHSPIKRSRCRFGSSEPDICTRTKSTLPLPLPQFVENLPHFFIFFAAKKKKPHFLPPFSLSLLSLSGKSSSFCRFKPLGVQFSAIFFIYSHLDTQGKVLGLRRCQRKIDLANSDSKNYGSQISDRVLGQGSYALHASHGSNFDQATVRPSFSNSQYQSELPNLNGYMCGDQVHQTRLSEANSLATDSDQHHLITTRGLSIHEFQKADEFSAIKHAAIFAASTIWAQ</sequence>
<dbReference type="PANTHER" id="PTHR31267:SF2">
    <property type="entry name" value="EXPRESSED PROTEIN"/>
    <property type="match status" value="1"/>
</dbReference>
<keyword evidence="2" id="KW-1185">Reference proteome</keyword>
<proteinExistence type="predicted"/>
<dbReference type="PANTHER" id="PTHR31267">
    <property type="entry name" value="DENTIN SIALOPHOSPHOPROTEIN-LIKE PROTEIN"/>
    <property type="match status" value="1"/>
</dbReference>
<protein>
    <submittedName>
        <fullName evidence="1">Uncharacterized protein</fullName>
    </submittedName>
</protein>
<dbReference type="EMBL" id="OU503058">
    <property type="protein sequence ID" value="CAI9786785.1"/>
    <property type="molecule type" value="Genomic_DNA"/>
</dbReference>
<organism evidence="1 2">
    <name type="scientific">Fraxinus pennsylvanica</name>
    <dbReference type="NCBI Taxonomy" id="56036"/>
    <lineage>
        <taxon>Eukaryota</taxon>
        <taxon>Viridiplantae</taxon>
        <taxon>Streptophyta</taxon>
        <taxon>Embryophyta</taxon>
        <taxon>Tracheophyta</taxon>
        <taxon>Spermatophyta</taxon>
        <taxon>Magnoliopsida</taxon>
        <taxon>eudicotyledons</taxon>
        <taxon>Gunneridae</taxon>
        <taxon>Pentapetalae</taxon>
        <taxon>asterids</taxon>
        <taxon>lamiids</taxon>
        <taxon>Lamiales</taxon>
        <taxon>Oleaceae</taxon>
        <taxon>Oleeae</taxon>
        <taxon>Fraxinus</taxon>
    </lineage>
</organism>
<name>A0AAD2AES5_9LAMI</name>
<evidence type="ECO:0000313" key="1">
    <source>
        <dbReference type="EMBL" id="CAI9786785.1"/>
    </source>
</evidence>
<evidence type="ECO:0000313" key="2">
    <source>
        <dbReference type="Proteomes" id="UP000834106"/>
    </source>
</evidence>